<feature type="region of interest" description="Disordered" evidence="1">
    <location>
        <begin position="27"/>
        <end position="61"/>
    </location>
</feature>
<comment type="caution">
    <text evidence="2">The sequence shown here is derived from an EMBL/GenBank/DDBJ whole genome shotgun (WGS) entry which is preliminary data.</text>
</comment>
<dbReference type="PROSITE" id="PS51257">
    <property type="entry name" value="PROKAR_LIPOPROTEIN"/>
    <property type="match status" value="1"/>
</dbReference>
<dbReference type="PROSITE" id="PS51318">
    <property type="entry name" value="TAT"/>
    <property type="match status" value="1"/>
</dbReference>
<dbReference type="AlphaFoldDB" id="A0A830FC04"/>
<name>A0A830FC04_9EURY</name>
<feature type="compositionally biased region" description="Low complexity" evidence="1">
    <location>
        <begin position="264"/>
        <end position="278"/>
    </location>
</feature>
<gene>
    <name evidence="2" type="ORF">GCM10009037_14390</name>
</gene>
<feature type="region of interest" description="Disordered" evidence="1">
    <location>
        <begin position="257"/>
        <end position="278"/>
    </location>
</feature>
<evidence type="ECO:0000313" key="2">
    <source>
        <dbReference type="EMBL" id="GGL31861.1"/>
    </source>
</evidence>
<keyword evidence="3" id="KW-1185">Reference proteome</keyword>
<dbReference type="RefSeq" id="WP_188881643.1">
    <property type="nucleotide sequence ID" value="NZ_BMPF01000002.1"/>
</dbReference>
<evidence type="ECO:0000256" key="1">
    <source>
        <dbReference type="SAM" id="MobiDB-lite"/>
    </source>
</evidence>
<organism evidence="2 3">
    <name type="scientific">Halarchaeum grantii</name>
    <dbReference type="NCBI Taxonomy" id="1193105"/>
    <lineage>
        <taxon>Archaea</taxon>
        <taxon>Methanobacteriati</taxon>
        <taxon>Methanobacteriota</taxon>
        <taxon>Stenosarchaea group</taxon>
        <taxon>Halobacteria</taxon>
        <taxon>Halobacteriales</taxon>
        <taxon>Halobacteriaceae</taxon>
    </lineage>
</organism>
<accession>A0A830FC04</accession>
<dbReference type="EMBL" id="BMPF01000002">
    <property type="protein sequence ID" value="GGL31861.1"/>
    <property type="molecule type" value="Genomic_DNA"/>
</dbReference>
<reference evidence="2 3" key="1">
    <citation type="journal article" date="2019" name="Int. J. Syst. Evol. Microbiol.">
        <title>The Global Catalogue of Microorganisms (GCM) 10K type strain sequencing project: providing services to taxonomists for standard genome sequencing and annotation.</title>
        <authorList>
            <consortium name="The Broad Institute Genomics Platform"/>
            <consortium name="The Broad Institute Genome Sequencing Center for Infectious Disease"/>
            <person name="Wu L."/>
            <person name="Ma J."/>
        </authorList>
    </citation>
    <scope>NUCLEOTIDE SEQUENCE [LARGE SCALE GENOMIC DNA]</scope>
    <source>
        <strain evidence="2 3">JCM 19585</strain>
    </source>
</reference>
<dbReference type="InterPro" id="IPR006311">
    <property type="entry name" value="TAT_signal"/>
</dbReference>
<sequence>MTETSTRRDVLRGVGVAVTGVAVAGCSTGGSSGDGSGGSDGGEEQSGSWFPSPDALGTSGPYRSQYGDVAALRSAASSVDATSVVESRMGASAATRLVSDPSSIEAVGRAAAASGTDQFLAVAGTFAASDVRTSFESVETQGTTTVGSYTVHRLGNENVLGVRDGVAIAASDADTVRTVADVRAGEADSYADAVPMYAETAAPLADAHLRTLRPVRSNATATFEGLRFRGQSMTVVDGELRVVAALCFEDDASVPESEIRDRVSSSTEGSESSTLESVTVEGRVAVVTVTQPLSRLSG</sequence>
<evidence type="ECO:0000313" key="3">
    <source>
        <dbReference type="Proteomes" id="UP000628840"/>
    </source>
</evidence>
<feature type="compositionally biased region" description="Gly residues" evidence="1">
    <location>
        <begin position="27"/>
        <end position="40"/>
    </location>
</feature>
<dbReference type="Proteomes" id="UP000628840">
    <property type="component" value="Unassembled WGS sequence"/>
</dbReference>
<protein>
    <submittedName>
        <fullName evidence="2">Uncharacterized protein</fullName>
    </submittedName>
</protein>
<proteinExistence type="predicted"/>